<dbReference type="Gene3D" id="1.20.5.4130">
    <property type="match status" value="1"/>
</dbReference>
<dbReference type="GO" id="GO:0042742">
    <property type="term" value="P:defense response to bacterium"/>
    <property type="evidence" value="ECO:0007669"/>
    <property type="project" value="UniProtKB-ARBA"/>
</dbReference>
<dbReference type="InterPro" id="IPR058922">
    <property type="entry name" value="WHD_DRP"/>
</dbReference>
<evidence type="ECO:0000256" key="8">
    <source>
        <dbReference type="SAM" id="Phobius"/>
    </source>
</evidence>
<evidence type="ECO:0000259" key="9">
    <source>
        <dbReference type="PROSITE" id="PS50011"/>
    </source>
</evidence>
<dbReference type="SUPFAM" id="SSF56112">
    <property type="entry name" value="Protein kinase-like (PK-like)"/>
    <property type="match status" value="1"/>
</dbReference>
<keyword evidence="8" id="KW-0812">Transmembrane</keyword>
<evidence type="ECO:0000256" key="4">
    <source>
        <dbReference type="ARBA" id="ARBA00022737"/>
    </source>
</evidence>
<feature type="domain" description="Protein kinase" evidence="9">
    <location>
        <begin position="58"/>
        <end position="336"/>
    </location>
</feature>
<organism evidence="10">
    <name type="scientific">Hordeum vulgare subsp. vulgare</name>
    <name type="common">Domesticated barley</name>
    <dbReference type="NCBI Taxonomy" id="112509"/>
    <lineage>
        <taxon>Eukaryota</taxon>
        <taxon>Viridiplantae</taxon>
        <taxon>Streptophyta</taxon>
        <taxon>Embryophyta</taxon>
        <taxon>Tracheophyta</taxon>
        <taxon>Spermatophyta</taxon>
        <taxon>Magnoliopsida</taxon>
        <taxon>Liliopsida</taxon>
        <taxon>Poales</taxon>
        <taxon>Poaceae</taxon>
        <taxon>BOP clade</taxon>
        <taxon>Pooideae</taxon>
        <taxon>Triticodae</taxon>
        <taxon>Triticeae</taxon>
        <taxon>Hordeinae</taxon>
        <taxon>Hordeum</taxon>
    </lineage>
</organism>
<dbReference type="InterPro" id="IPR027417">
    <property type="entry name" value="P-loop_NTPase"/>
</dbReference>
<keyword evidence="5" id="KW-0547">Nucleotide-binding</keyword>
<dbReference type="Pfam" id="PF18052">
    <property type="entry name" value="Rx_N"/>
    <property type="match status" value="1"/>
</dbReference>
<keyword evidence="6" id="KW-0611">Plant defense</keyword>
<dbReference type="InterPro" id="IPR002182">
    <property type="entry name" value="NB-ARC"/>
</dbReference>
<dbReference type="EMBL" id="AK369515">
    <property type="protein sequence ID" value="BAK00716.1"/>
    <property type="molecule type" value="mRNA"/>
</dbReference>
<dbReference type="PANTHER" id="PTHR45707:SF77">
    <property type="entry name" value="PROTEIN KINASE DOMAIN-CONTAINING PROTEIN"/>
    <property type="match status" value="1"/>
</dbReference>
<reference evidence="10" key="1">
    <citation type="journal article" date="2011" name="Plant Physiol.">
        <title>Comprehensive sequence analysis of 24,783 barley full-length cDNAs derived from 12 clone libraries.</title>
        <authorList>
            <person name="Matsumoto T."/>
            <person name="Tanaka T."/>
            <person name="Sakai H."/>
            <person name="Amano N."/>
            <person name="Kanamori H."/>
            <person name="Kurita K."/>
            <person name="Kikuta A."/>
            <person name="Kamiya K."/>
            <person name="Yamamoto M."/>
            <person name="Ikawa H."/>
            <person name="Fujii N."/>
            <person name="Hori K."/>
            <person name="Itoh T."/>
            <person name="Sato K."/>
        </authorList>
    </citation>
    <scope>NUCLEOTIDE SEQUENCE</scope>
    <source>
        <tissue evidence="10">Shoot and root</tissue>
    </source>
</reference>
<comment type="similarity">
    <text evidence="1">Belongs to the protein kinase superfamily. TKL Ser/Thr protein kinase family. ROCO subfamily.</text>
</comment>
<protein>
    <submittedName>
        <fullName evidence="10">Predicted protein</fullName>
    </submittedName>
</protein>
<dbReference type="Gene3D" id="3.30.200.20">
    <property type="entry name" value="Phosphorylase Kinase, domain 1"/>
    <property type="match status" value="1"/>
</dbReference>
<evidence type="ECO:0000256" key="7">
    <source>
        <dbReference type="ARBA" id="ARBA00023054"/>
    </source>
</evidence>
<dbReference type="SUPFAM" id="SSF52058">
    <property type="entry name" value="L domain-like"/>
    <property type="match status" value="1"/>
</dbReference>
<dbReference type="GO" id="GO:0005524">
    <property type="term" value="F:ATP binding"/>
    <property type="evidence" value="ECO:0007669"/>
    <property type="project" value="InterPro"/>
</dbReference>
<dbReference type="Gene3D" id="3.40.50.300">
    <property type="entry name" value="P-loop containing nucleotide triphosphate hydrolases"/>
    <property type="match status" value="1"/>
</dbReference>
<feature type="transmembrane region" description="Helical" evidence="8">
    <location>
        <begin position="1346"/>
        <end position="1368"/>
    </location>
</feature>
<proteinExistence type="evidence at transcript level"/>
<comment type="similarity">
    <text evidence="2">Belongs to the disease resistance NB-LRR family.</text>
</comment>
<sequence length="1371" mass="154685">MERLFNIQLRDLECMLSDETAEPMALPLPLLRHITDDFSDEHILGRDECLVFYTTEIGSNNHILWRGGSGLVYKGKLGDRTVAVKRISDDYLDEKEFQREVECLMMVKHRNLVRLLGYCAETHGIMVTHEGKLVIPDVIQRWLCFEYLPKGSLDKYITGTSHKLQWTDWFQIITGICQGLTYLHQKSIVHLNLNPTNILLDDNFVPKITGFPLSRRAVKLLDWATILNCRTCGYMPLEYHSVTKMTCRCAYNRDMYSVGLIIMEILTGKRWFDDIDMVVESWSNRVEKSQSNVQLGQVRECARIAIVCTDVNPENRPDTQHIISRLDQIKTMDGYIRTVAIASYQAEDAPNELHQDMPDAPGATISKVLNFGISAISKRDLKKRKIQAAMEGDPQDSAWLDVTPAMEEDPVTVLLGPLGPLFQQLRSVITSQDSRLKRVKAEIQILGQGVEGLCTGFKDVFEAPQNTITRCWMRQVRDLCYDTADYLDEVMHFIQYSGTGRGKTRLFGGKRLGSKIFWVSRRLTWVSLPRVKMLKRSPMISKLSTLLARVEDAHERRERFKISPPEASQHDYSQAACESTSHLMAQLPIQQHVDKIINLLAFDHDDKLIDKKLMVVTIFGSASADKTVVARTFYHQYGGKFQYRAFIRVSRDPDMRRLLTDMLSQIKAPPTYAVSDIQGLIGSITKHLQGKRYLIIIDDLWSTSVWDIIIRALPDGDYSRIIATTEVEDVALGCCSYLLKHIYKITPLNDDQSGKSEGGCTTDPSSKGIKEALNLVYNNLPPHLKACLLYMNMYPEGYTTRKDELVKQWVAEDFIGSVHGQDRENTAGCYFDALVSSGLVQSVDTDHNGEVLSCTLHHMVLDLIRQKSMEENFVTVVNYFQTILGLPDKVRRLSVQLGGAKGANTIPDNMRTSQVRSLLFSGFFKGVPSIVDYVLLQVLILHIWSDQDRTFDLTTIGELYRLRYLKIECNITVKLPGKIRRLRHLGTLQVDARLSAVPSDIFHLDKLLHLCLRSEPVLPHGVGHMTSLRTLGYFDLNNNPKINLMDLGKLTNLQNLHLICSAVQPAEHLEKNMQLLGTVLKKLSILQSVTLVPATGSSNVNTLQDDTGASSMIISCDGFNSMSPAPAHLQRLELSRRCCIFSRLPKWLGELAQLCVLKIAVKELSKEDTDILKGLPALTVLSLHVVTRSAEMIVFGKGGFSDLIYFKFTCTVPWLKFEENAMPNLQNLRLGFNSTAVNKQGIIIEHLSCIKEISAIIGCVSIGAGSPCQKAIMNDPRNPRVQWMGSIYVGEEGTGHVLTHEAQEHYRTQGKVSGGGEVMDETDGIQDENNEAASKNNQRNQTVQSLWRDLCFFFLFFFCFSPLVVCILDVL</sequence>
<dbReference type="SUPFAM" id="SSF52540">
    <property type="entry name" value="P-loop containing nucleoside triphosphate hydrolases"/>
    <property type="match status" value="1"/>
</dbReference>
<dbReference type="GO" id="GO:0009626">
    <property type="term" value="P:plant-type hypersensitive response"/>
    <property type="evidence" value="ECO:0007669"/>
    <property type="project" value="UniProtKB-ARBA"/>
</dbReference>
<dbReference type="InterPro" id="IPR041118">
    <property type="entry name" value="Rx_N"/>
</dbReference>
<dbReference type="GO" id="GO:0002758">
    <property type="term" value="P:innate immune response-activating signaling pathway"/>
    <property type="evidence" value="ECO:0007669"/>
    <property type="project" value="UniProtKB-ARBA"/>
</dbReference>
<keyword evidence="7" id="KW-0175">Coiled coil</keyword>
<dbReference type="Gene3D" id="1.10.510.10">
    <property type="entry name" value="Transferase(Phosphotransferase) domain 1"/>
    <property type="match status" value="1"/>
</dbReference>
<evidence type="ECO:0000256" key="6">
    <source>
        <dbReference type="ARBA" id="ARBA00022821"/>
    </source>
</evidence>
<name>F2E044_HORVV</name>
<dbReference type="Pfam" id="PF07714">
    <property type="entry name" value="PK_Tyr_Ser-Thr"/>
    <property type="match status" value="1"/>
</dbReference>
<evidence type="ECO:0000256" key="3">
    <source>
        <dbReference type="ARBA" id="ARBA00022614"/>
    </source>
</evidence>
<keyword evidence="8" id="KW-0472">Membrane</keyword>
<keyword evidence="3" id="KW-0433">Leucine-rich repeat</keyword>
<accession>F2E044</accession>
<dbReference type="Gene3D" id="3.80.10.10">
    <property type="entry name" value="Ribonuclease Inhibitor"/>
    <property type="match status" value="1"/>
</dbReference>
<dbReference type="FunFam" id="1.10.10.10:FF:000322">
    <property type="entry name" value="Probable disease resistance protein At1g63360"/>
    <property type="match status" value="1"/>
</dbReference>
<dbReference type="PROSITE" id="PS50011">
    <property type="entry name" value="PROTEIN_KINASE_DOM"/>
    <property type="match status" value="1"/>
</dbReference>
<dbReference type="InterPro" id="IPR001245">
    <property type="entry name" value="Ser-Thr/Tyr_kinase_cat_dom"/>
</dbReference>
<dbReference type="Pfam" id="PF23559">
    <property type="entry name" value="WHD_DRP"/>
    <property type="match status" value="1"/>
</dbReference>
<evidence type="ECO:0000256" key="5">
    <source>
        <dbReference type="ARBA" id="ARBA00022741"/>
    </source>
</evidence>
<dbReference type="GO" id="GO:0043531">
    <property type="term" value="F:ADP binding"/>
    <property type="evidence" value="ECO:0007669"/>
    <property type="project" value="InterPro"/>
</dbReference>
<keyword evidence="4" id="KW-0677">Repeat</keyword>
<dbReference type="GO" id="GO:0004674">
    <property type="term" value="F:protein serine/threonine kinase activity"/>
    <property type="evidence" value="ECO:0007669"/>
    <property type="project" value="UniProtKB-EC"/>
</dbReference>
<keyword evidence="8" id="KW-1133">Transmembrane helix</keyword>
<dbReference type="Gene3D" id="1.10.10.10">
    <property type="entry name" value="Winged helix-like DNA-binding domain superfamily/Winged helix DNA-binding domain"/>
    <property type="match status" value="1"/>
</dbReference>
<evidence type="ECO:0000313" key="10">
    <source>
        <dbReference type="EMBL" id="BAK00716.1"/>
    </source>
</evidence>
<evidence type="ECO:0000256" key="1">
    <source>
        <dbReference type="ARBA" id="ARBA00008171"/>
    </source>
</evidence>
<dbReference type="Pfam" id="PF23598">
    <property type="entry name" value="LRR_14"/>
    <property type="match status" value="1"/>
</dbReference>
<dbReference type="InterPro" id="IPR000719">
    <property type="entry name" value="Prot_kinase_dom"/>
</dbReference>
<evidence type="ECO:0000256" key="2">
    <source>
        <dbReference type="ARBA" id="ARBA00008894"/>
    </source>
</evidence>
<dbReference type="InterPro" id="IPR055414">
    <property type="entry name" value="LRR_R13L4/SHOC2-like"/>
</dbReference>
<dbReference type="Pfam" id="PF00931">
    <property type="entry name" value="NB-ARC"/>
    <property type="match status" value="1"/>
</dbReference>
<dbReference type="InterPro" id="IPR011009">
    <property type="entry name" value="Kinase-like_dom_sf"/>
</dbReference>
<dbReference type="PANTHER" id="PTHR45707">
    <property type="entry name" value="C2 CALCIUM/LIPID-BINDING PLANT PHOSPHORIBOSYLTRANSFERASE FAMILY PROTEIN"/>
    <property type="match status" value="1"/>
</dbReference>
<dbReference type="InterPro" id="IPR032675">
    <property type="entry name" value="LRR_dom_sf"/>
</dbReference>
<dbReference type="InterPro" id="IPR036388">
    <property type="entry name" value="WH-like_DNA-bd_sf"/>
</dbReference>